<evidence type="ECO:0000313" key="1">
    <source>
        <dbReference type="EMBL" id="KAH6603504.1"/>
    </source>
</evidence>
<dbReference type="AlphaFoldDB" id="A0A9P8TTW8"/>
<protein>
    <submittedName>
        <fullName evidence="1">Uncharacterized protein</fullName>
    </submittedName>
</protein>
<name>A0A9P8TTW8_9HYPO</name>
<keyword evidence="2" id="KW-1185">Reference proteome</keyword>
<proteinExistence type="predicted"/>
<accession>A0A9P8TTW8</accession>
<organism evidence="1 2">
    <name type="scientific">Trichoderma cornu-damae</name>
    <dbReference type="NCBI Taxonomy" id="654480"/>
    <lineage>
        <taxon>Eukaryota</taxon>
        <taxon>Fungi</taxon>
        <taxon>Dikarya</taxon>
        <taxon>Ascomycota</taxon>
        <taxon>Pezizomycotina</taxon>
        <taxon>Sordariomycetes</taxon>
        <taxon>Hypocreomycetidae</taxon>
        <taxon>Hypocreales</taxon>
        <taxon>Hypocreaceae</taxon>
        <taxon>Trichoderma</taxon>
    </lineage>
</organism>
<sequence>MCAVYFESTRYGCGVGTVRLGVIGFEAASSGTAKLKGAWLASVGFDGWALRGRSLRSRARRKRAFNGGAINKQTSGAVATQCCLVGRGRQGQFFESRILGISDSQAANG</sequence>
<gene>
    <name evidence="1" type="ORF">Trco_008279</name>
</gene>
<dbReference type="Proteomes" id="UP000827724">
    <property type="component" value="Unassembled WGS sequence"/>
</dbReference>
<dbReference type="EMBL" id="JAIWOZ010000007">
    <property type="protein sequence ID" value="KAH6603504.1"/>
    <property type="molecule type" value="Genomic_DNA"/>
</dbReference>
<comment type="caution">
    <text evidence="1">The sequence shown here is derived from an EMBL/GenBank/DDBJ whole genome shotgun (WGS) entry which is preliminary data.</text>
</comment>
<evidence type="ECO:0000313" key="2">
    <source>
        <dbReference type="Proteomes" id="UP000827724"/>
    </source>
</evidence>
<reference evidence="1" key="1">
    <citation type="submission" date="2021-08" db="EMBL/GenBank/DDBJ databases">
        <title>Chromosome-Level Trichoderma cornu-damae using Hi-C Data.</title>
        <authorList>
            <person name="Kim C.S."/>
        </authorList>
    </citation>
    <scope>NUCLEOTIDE SEQUENCE</scope>
    <source>
        <strain evidence="1">KA19-0412C</strain>
    </source>
</reference>